<evidence type="ECO:0000256" key="12">
    <source>
        <dbReference type="PIRNR" id="PIRNR001093"/>
    </source>
</evidence>
<dbReference type="GO" id="GO:0006491">
    <property type="term" value="P:N-glycan processing"/>
    <property type="evidence" value="ECO:0000318"/>
    <property type="project" value="GO_Central"/>
</dbReference>
<keyword evidence="6 12" id="KW-0326">Glycosidase</keyword>
<dbReference type="PIRSF" id="PIRSF001093">
    <property type="entry name" value="B-hxosamndse_ab_euk"/>
    <property type="match status" value="1"/>
</dbReference>
<dbReference type="GeneID" id="118409321"/>
<evidence type="ECO:0000256" key="7">
    <source>
        <dbReference type="ARBA" id="ARBA00023505"/>
    </source>
</evidence>
<dbReference type="PANTHER" id="PTHR22600">
    <property type="entry name" value="BETA-HEXOSAMINIDASE"/>
    <property type="match status" value="1"/>
</dbReference>
<dbReference type="InterPro" id="IPR029018">
    <property type="entry name" value="Hex-like_dom2"/>
</dbReference>
<evidence type="ECO:0000256" key="8">
    <source>
        <dbReference type="ARBA" id="ARBA00043767"/>
    </source>
</evidence>
<accession>A0A9J7HXH0</accession>
<comment type="catalytic activity">
    <reaction evidence="1 12">
        <text>Hydrolysis of terminal non-reducing N-acetyl-D-hexosamine residues in N-acetyl-beta-D-hexosaminides.</text>
        <dbReference type="EC" id="3.2.1.52"/>
    </reaction>
</comment>
<reference evidence="18" key="1">
    <citation type="journal article" date="2020" name="Nat. Ecol. Evol.">
        <title>Deeply conserved synteny resolves early events in vertebrate evolution.</title>
        <authorList>
            <person name="Simakov O."/>
            <person name="Marletaz F."/>
            <person name="Yue J.X."/>
            <person name="O'Connell B."/>
            <person name="Jenkins J."/>
            <person name="Brandt A."/>
            <person name="Calef R."/>
            <person name="Tung C.H."/>
            <person name="Huang T.K."/>
            <person name="Schmutz J."/>
            <person name="Satoh N."/>
            <person name="Yu J.K."/>
            <person name="Putnam N.H."/>
            <person name="Green R.E."/>
            <person name="Rokhsar D.S."/>
        </authorList>
    </citation>
    <scope>NUCLEOTIDE SEQUENCE [LARGE SCALE GENOMIC DNA]</scope>
    <source>
        <strain evidence="18">S238N-H82</strain>
    </source>
</reference>
<dbReference type="GO" id="GO:0005975">
    <property type="term" value="P:carbohydrate metabolic process"/>
    <property type="evidence" value="ECO:0007669"/>
    <property type="project" value="InterPro"/>
</dbReference>
<evidence type="ECO:0000256" key="6">
    <source>
        <dbReference type="ARBA" id="ARBA00023295"/>
    </source>
</evidence>
<sequence>MKPCLAFLVALSLQAAVAEWSYQTSWYEKARQDKVARGTVWPQPRSIDTTSVRYYLDPRSFKLEADSSSAAVSDPECKEVVDHALSRYGGLLFWIPEEDRAGVDGDEILDKLVLTITRGCTRYPSLESDESYSILVNSDGATLRAQTAWGALRGLETFSQLIYGENGKHVINGTSISDSPRFPHRGIMIDTARHYLPLPFILNHLDAMAYNKMNVLHWHIVDDQAFPFQSATFPDLSGKGAYTRKHVYTPDDVSQVLEFARLRGIRVIPEFDTPGHMMSWGQGHPEILTRCYPTSFQPDIYHLGPANPARETTYTFMRKLFEEIRQLFADEYFHVGGDEVRFQCWNSNEEVHQFMVQQGFPNSTQGFADLQGYYIRRILEILHQVPETTRGIVWQEIFDNFEITGDLTGLNLDTIIHVWEWNDTRYQGEPFREEMAKVTAAGYRTILSSCYYLNYISYGRDWPQYYECDPHDFQGTEAQKQLVIGGEACLWAEWVDSTNFIPRMWPRASAVAERLWSPQDVADSEAASPRMEEQRCRMVRRGIPAQPQGPSYCEYEWNILSQLPNYRPVITSSGLRVTEGLFHIMFLDVLVLAVVKCLA</sequence>
<feature type="disulfide bond" evidence="14">
    <location>
        <begin position="291"/>
        <end position="344"/>
    </location>
</feature>
<comment type="catalytic activity">
    <reaction evidence="10">
        <text>N-acetyl-beta-D-galactosaminyl-(1-&gt;4)-beta-D-3-sulfogalactosyl-(1-&gt;4)-beta-D-glucosyl-(1&lt;-&gt;1')-ceramide + H2O = a beta-D-3-sulfogalactosyl-(1-&gt;4)-beta-D-glucosyl-(1&lt;-&gt;1')-ceramide + N-acetyl-beta-D-galactosamine</text>
        <dbReference type="Rhea" id="RHEA:48276"/>
        <dbReference type="ChEBI" id="CHEBI:15377"/>
        <dbReference type="ChEBI" id="CHEBI:28497"/>
        <dbReference type="ChEBI" id="CHEBI:90163"/>
        <dbReference type="ChEBI" id="CHEBI:90164"/>
    </reaction>
    <physiologicalReaction direction="left-to-right" evidence="10">
        <dbReference type="Rhea" id="RHEA:48277"/>
    </physiologicalReaction>
</comment>
<dbReference type="PANTHER" id="PTHR22600:SF21">
    <property type="entry name" value="BETA-HEXOSAMINIDASE A"/>
    <property type="match status" value="1"/>
</dbReference>
<reference evidence="19" key="2">
    <citation type="submission" date="2025-08" db="UniProtKB">
        <authorList>
            <consortium name="RefSeq"/>
        </authorList>
    </citation>
    <scope>IDENTIFICATION</scope>
    <source>
        <strain evidence="19">S238N-H82</strain>
        <tissue evidence="19">Testes</tissue>
    </source>
</reference>
<evidence type="ECO:0000256" key="15">
    <source>
        <dbReference type="SAM" id="SignalP"/>
    </source>
</evidence>
<dbReference type="AlphaFoldDB" id="A0A9J7HXH0"/>
<keyword evidence="4 12" id="KW-0378">Hydrolase</keyword>
<dbReference type="InterPro" id="IPR025705">
    <property type="entry name" value="Beta_hexosaminidase_sua/sub"/>
</dbReference>
<evidence type="ECO:0000256" key="1">
    <source>
        <dbReference type="ARBA" id="ARBA00001231"/>
    </source>
</evidence>
<dbReference type="InterPro" id="IPR029019">
    <property type="entry name" value="HEX_eukaryotic_N"/>
</dbReference>
<keyword evidence="3 15" id="KW-0732">Signal</keyword>
<feature type="chain" id="PRO_5039903562" description="Beta-hexosaminidase" evidence="15">
    <location>
        <begin position="19"/>
        <end position="599"/>
    </location>
</feature>
<dbReference type="PRINTS" id="PR00738">
    <property type="entry name" value="GLHYDRLASE20"/>
</dbReference>
<evidence type="ECO:0000256" key="5">
    <source>
        <dbReference type="ARBA" id="ARBA00023180"/>
    </source>
</evidence>
<proteinExistence type="inferred from homology"/>
<feature type="disulfide bond" evidence="14">
    <location>
        <begin position="536"/>
        <end position="553"/>
    </location>
</feature>
<evidence type="ECO:0000256" key="11">
    <source>
        <dbReference type="ARBA" id="ARBA00049464"/>
    </source>
</evidence>
<dbReference type="KEGG" id="bfo:118409321"/>
<comment type="catalytic activity">
    <reaction evidence="11">
        <text>N-acetyl-beta-D-6-sulfogalactosaminyl-(1-&gt;4)-alpha-L-iduronyl-(1-&gt;3)-N-acetyl-D-6-sulfogalactosamine + H2O = alpha-L-iduronyl-(1-&gt;3)-N-acetyl-D-6-sulfogalactosamine + N-acetyl-D-6-sulfogalactosamine</text>
        <dbReference type="Rhea" id="RHEA:64384"/>
        <dbReference type="ChEBI" id="CHEBI:15377"/>
        <dbReference type="ChEBI" id="CHEBI:152567"/>
        <dbReference type="ChEBI" id="CHEBI:152568"/>
        <dbReference type="ChEBI" id="CHEBI:153064"/>
    </reaction>
    <physiologicalReaction direction="left-to-right" evidence="11">
        <dbReference type="Rhea" id="RHEA:64385"/>
    </physiologicalReaction>
</comment>
<comment type="catalytic activity">
    <reaction evidence="9">
        <text>a ganglioside GM2 + H2O = a ganglioside GM3 + N-acetyl-beta-D-galactosamine</text>
        <dbReference type="Rhea" id="RHEA:47968"/>
        <dbReference type="ChEBI" id="CHEBI:15377"/>
        <dbReference type="ChEBI" id="CHEBI:28497"/>
        <dbReference type="ChEBI" id="CHEBI:79210"/>
        <dbReference type="ChEBI" id="CHEBI:79218"/>
    </reaction>
    <physiologicalReaction direction="left-to-right" evidence="9">
        <dbReference type="Rhea" id="RHEA:47969"/>
    </physiologicalReaction>
</comment>
<feature type="domain" description="Glycoside hydrolase family 20 catalytic" evidence="16">
    <location>
        <begin position="182"/>
        <end position="518"/>
    </location>
</feature>
<evidence type="ECO:0000256" key="4">
    <source>
        <dbReference type="ARBA" id="ARBA00022801"/>
    </source>
</evidence>
<dbReference type="EC" id="3.2.1.52" evidence="12"/>
<dbReference type="Pfam" id="PF00728">
    <property type="entry name" value="Glyco_hydro_20"/>
    <property type="match status" value="1"/>
</dbReference>
<dbReference type="InterPro" id="IPR017853">
    <property type="entry name" value="GH"/>
</dbReference>
<feature type="active site" description="Proton donor" evidence="13">
    <location>
        <position position="339"/>
    </location>
</feature>
<dbReference type="OMA" id="EPVYKCW"/>
<feature type="disulfide bond" evidence="14">
    <location>
        <begin position="77"/>
        <end position="120"/>
    </location>
</feature>
<evidence type="ECO:0000256" key="10">
    <source>
        <dbReference type="ARBA" id="ARBA00047301"/>
    </source>
</evidence>
<feature type="signal peptide" evidence="15">
    <location>
        <begin position="1"/>
        <end position="18"/>
    </location>
</feature>
<evidence type="ECO:0000256" key="14">
    <source>
        <dbReference type="PIRSR" id="PIRSR001093-2"/>
    </source>
</evidence>
<comment type="catalytic activity">
    <reaction evidence="8">
        <text>a ganglioside GM2 (d18:1(4E)) + H2O = a ganglioside GM3 (d18:1(4E)) + N-acetyl-beta-D-galactosamine</text>
        <dbReference type="Rhea" id="RHEA:47940"/>
        <dbReference type="ChEBI" id="CHEBI:15377"/>
        <dbReference type="ChEBI" id="CHEBI:28497"/>
        <dbReference type="ChEBI" id="CHEBI:60065"/>
        <dbReference type="ChEBI" id="CHEBI:71502"/>
    </reaction>
    <physiologicalReaction direction="left-to-right" evidence="8">
        <dbReference type="Rhea" id="RHEA:47941"/>
    </physiologicalReaction>
</comment>
<dbReference type="SUPFAM" id="SSF51445">
    <property type="entry name" value="(Trans)glycosidases"/>
    <property type="match status" value="1"/>
</dbReference>
<dbReference type="FunFam" id="3.20.20.80:FF:000063">
    <property type="entry name" value="Beta-hexosaminidase"/>
    <property type="match status" value="1"/>
</dbReference>
<feature type="domain" description="Beta-hexosaminidase eukaryotic type N-terminal" evidence="17">
    <location>
        <begin position="40"/>
        <end position="161"/>
    </location>
</feature>
<gene>
    <name evidence="19" type="primary">LOC118409321</name>
</gene>
<evidence type="ECO:0000256" key="3">
    <source>
        <dbReference type="ARBA" id="ARBA00022729"/>
    </source>
</evidence>
<evidence type="ECO:0000259" key="16">
    <source>
        <dbReference type="Pfam" id="PF00728"/>
    </source>
</evidence>
<keyword evidence="18" id="KW-1185">Reference proteome</keyword>
<name>A0A9J7HXH0_BRAFL</name>
<organism evidence="18 19">
    <name type="scientific">Branchiostoma floridae</name>
    <name type="common">Florida lancelet</name>
    <name type="synonym">Amphioxus</name>
    <dbReference type="NCBI Taxonomy" id="7739"/>
    <lineage>
        <taxon>Eukaryota</taxon>
        <taxon>Metazoa</taxon>
        <taxon>Chordata</taxon>
        <taxon>Cephalochordata</taxon>
        <taxon>Leptocardii</taxon>
        <taxon>Amphioxiformes</taxon>
        <taxon>Branchiostomatidae</taxon>
        <taxon>Branchiostoma</taxon>
    </lineage>
</organism>
<evidence type="ECO:0000256" key="9">
    <source>
        <dbReference type="ARBA" id="ARBA00043827"/>
    </source>
</evidence>
<dbReference type="GO" id="GO:0005764">
    <property type="term" value="C:lysosome"/>
    <property type="evidence" value="ECO:0000318"/>
    <property type="project" value="GO_Central"/>
</dbReference>
<dbReference type="Gene3D" id="3.20.20.80">
    <property type="entry name" value="Glycosidases"/>
    <property type="match status" value="1"/>
</dbReference>
<evidence type="ECO:0000256" key="2">
    <source>
        <dbReference type="ARBA" id="ARBA00006285"/>
    </source>
</evidence>
<comment type="catalytic activity">
    <reaction evidence="7">
        <text>beta-D-GalNAc-(1-&gt;4)-alpha-L-IdoA-(1-&gt;3)-beta-D-GalNAc-4-sulfate-(1-&gt;4)-alpha-L-IdoA-(1-&gt;3)-D-GalNAc-4-sulfate + H2O = alpha-L-IdoA-(1-&gt;3)-beta-D-GalNAc-4-sulfate-(1-&gt;4)-alpha-L-IdoA-(1-&gt;3)-D-GalNAc-4-sulfate + N-acetyl-D-galactosamine</text>
        <dbReference type="Rhea" id="RHEA:64372"/>
        <dbReference type="ChEBI" id="CHEBI:15377"/>
        <dbReference type="ChEBI" id="CHEBI:28037"/>
        <dbReference type="ChEBI" id="CHEBI:152565"/>
        <dbReference type="ChEBI" id="CHEBI:152566"/>
    </reaction>
    <physiologicalReaction direction="left-to-right" evidence="7">
        <dbReference type="Rhea" id="RHEA:64373"/>
    </physiologicalReaction>
</comment>
<dbReference type="InterPro" id="IPR015883">
    <property type="entry name" value="Glyco_hydro_20_cat"/>
</dbReference>
<dbReference type="SUPFAM" id="SSF55545">
    <property type="entry name" value="beta-N-acetylhexosaminidase-like domain"/>
    <property type="match status" value="1"/>
</dbReference>
<evidence type="ECO:0000313" key="19">
    <source>
        <dbReference type="RefSeq" id="XP_035666164.1"/>
    </source>
</evidence>
<evidence type="ECO:0000256" key="13">
    <source>
        <dbReference type="PIRSR" id="PIRSR001093-1"/>
    </source>
</evidence>
<keyword evidence="14" id="KW-1015">Disulfide bond</keyword>
<keyword evidence="5" id="KW-0325">Glycoprotein</keyword>
<comment type="similarity">
    <text evidence="2 12">Belongs to the glycosyl hydrolase 20 family.</text>
</comment>
<evidence type="ECO:0000313" key="18">
    <source>
        <dbReference type="Proteomes" id="UP000001554"/>
    </source>
</evidence>
<dbReference type="RefSeq" id="XP_035666164.1">
    <property type="nucleotide sequence ID" value="XM_035810271.1"/>
</dbReference>
<dbReference type="Pfam" id="PF14845">
    <property type="entry name" value="Glycohydro_20b2"/>
    <property type="match status" value="1"/>
</dbReference>
<protein>
    <recommendedName>
        <fullName evidence="12">Beta-hexosaminidase</fullName>
        <ecNumber evidence="12">3.2.1.52</ecNumber>
    </recommendedName>
</protein>
<dbReference type="Proteomes" id="UP000001554">
    <property type="component" value="Chromosome 2"/>
</dbReference>
<dbReference type="GO" id="GO:0030203">
    <property type="term" value="P:glycosaminoglycan metabolic process"/>
    <property type="evidence" value="ECO:0000318"/>
    <property type="project" value="GO_Central"/>
</dbReference>
<dbReference type="OrthoDB" id="428480at2759"/>
<dbReference type="GO" id="GO:0016020">
    <property type="term" value="C:membrane"/>
    <property type="evidence" value="ECO:0000318"/>
    <property type="project" value="GO_Central"/>
</dbReference>
<dbReference type="Gene3D" id="3.30.379.10">
    <property type="entry name" value="Chitobiase/beta-hexosaminidase domain 2-like"/>
    <property type="match status" value="1"/>
</dbReference>
<dbReference type="GO" id="GO:0004563">
    <property type="term" value="F:beta-N-acetylhexosaminidase activity"/>
    <property type="evidence" value="ECO:0000318"/>
    <property type="project" value="GO_Central"/>
</dbReference>
<dbReference type="CDD" id="cd06562">
    <property type="entry name" value="GH20_HexA_HexB-like"/>
    <property type="match status" value="1"/>
</dbReference>
<evidence type="ECO:0000259" key="17">
    <source>
        <dbReference type="Pfam" id="PF14845"/>
    </source>
</evidence>